<gene>
    <name evidence="3" type="ORF">UFOPK1762_01158</name>
    <name evidence="4" type="ORF">UFOPK1906_00080</name>
    <name evidence="5" type="ORF">UFOPK2624_00349</name>
    <name evidence="1" type="ORF">UFOPK3331_00815</name>
    <name evidence="6" type="ORF">UFOPK3785_00570</name>
    <name evidence="7" type="ORF">UFOPK3927_00162</name>
    <name evidence="2" type="ORF">UFOPK4201_00417</name>
    <name evidence="8" type="ORF">UFOPK4371_00406</name>
</gene>
<dbReference type="EMBL" id="CAEUNJ010000012">
    <property type="protein sequence ID" value="CAB4370776.1"/>
    <property type="molecule type" value="Genomic_DNA"/>
</dbReference>
<dbReference type="EMBL" id="CAFBRD010000013">
    <property type="protein sequence ID" value="CAB5074972.1"/>
    <property type="molecule type" value="Genomic_DNA"/>
</dbReference>
<evidence type="ECO:0000313" key="6">
    <source>
        <dbReference type="EMBL" id="CAB4946824.1"/>
    </source>
</evidence>
<dbReference type="EMBL" id="CAFBNJ010000020">
    <property type="protein sequence ID" value="CAB4946824.1"/>
    <property type="molecule type" value="Genomic_DNA"/>
</dbReference>
<proteinExistence type="predicted"/>
<evidence type="ECO:0000313" key="2">
    <source>
        <dbReference type="EMBL" id="CAB4370776.1"/>
    </source>
</evidence>
<dbReference type="EMBL" id="CAEZTY010000041">
    <property type="protein sequence ID" value="CAB4588162.1"/>
    <property type="molecule type" value="Genomic_DNA"/>
</dbReference>
<organism evidence="6">
    <name type="scientific">freshwater metagenome</name>
    <dbReference type="NCBI Taxonomy" id="449393"/>
    <lineage>
        <taxon>unclassified sequences</taxon>
        <taxon>metagenomes</taxon>
        <taxon>ecological metagenomes</taxon>
    </lineage>
</organism>
<evidence type="ECO:0000313" key="1">
    <source>
        <dbReference type="EMBL" id="CAB4339005.1"/>
    </source>
</evidence>
<dbReference type="EMBL" id="CAESAL010000021">
    <property type="protein sequence ID" value="CAB4339005.1"/>
    <property type="molecule type" value="Genomic_DNA"/>
</dbReference>
<evidence type="ECO:0000313" key="7">
    <source>
        <dbReference type="EMBL" id="CAB4971876.1"/>
    </source>
</evidence>
<evidence type="ECO:0000313" key="5">
    <source>
        <dbReference type="EMBL" id="CAB4697681.1"/>
    </source>
</evidence>
<evidence type="ECO:0000313" key="3">
    <source>
        <dbReference type="EMBL" id="CAB4588162.1"/>
    </source>
</evidence>
<sequence length="328" mass="35568">MSFVSDTHSFDSFEDALEGQFELGVTDGLPVVPPTPERVAAMLAAGGIAGETILGEVPTRDVVVTAEKVAINAVMAGCLPEYFPVVLAAVRAFLQPLANAHSTTATLAGAAHAVIVNGPIRHDIGVHGGQACFGPGFRPNATIGRALRLVIRNVCRTVPGVLDRASFSWPLRYSFCFAEDEEATAWTPLHVKLGYEREQSVVTIQSIMRLFQVTEFAPESEEILTTAYEIARHMGLQRDEWAGDGRSVVLVIGPEHYRRLVADGWTKESIADWMYPRLVADTAGKFDQKVTLASPDNIWIVTAGGPGIAQSWWFIPHLATPTHEPILG</sequence>
<accession>A0A6J7JXF5</accession>
<evidence type="ECO:0000313" key="4">
    <source>
        <dbReference type="EMBL" id="CAB4611699.1"/>
    </source>
</evidence>
<evidence type="ECO:0000313" key="8">
    <source>
        <dbReference type="EMBL" id="CAB5074972.1"/>
    </source>
</evidence>
<reference evidence="6" key="1">
    <citation type="submission" date="2020-05" db="EMBL/GenBank/DDBJ databases">
        <authorList>
            <person name="Chiriac C."/>
            <person name="Salcher M."/>
            <person name="Ghai R."/>
            <person name="Kavagutti S V."/>
        </authorList>
    </citation>
    <scope>NUCLEOTIDE SEQUENCE</scope>
</reference>
<name>A0A6J7JXF5_9ZZZZ</name>
<dbReference type="AlphaFoldDB" id="A0A6J7JXF5"/>
<dbReference type="EMBL" id="CAEZXY010000008">
    <property type="protein sequence ID" value="CAB4697681.1"/>
    <property type="molecule type" value="Genomic_DNA"/>
</dbReference>
<protein>
    <submittedName>
        <fullName evidence="6">Unannotated protein</fullName>
    </submittedName>
</protein>
<dbReference type="EMBL" id="CAEZVC010000002">
    <property type="protein sequence ID" value="CAB4611699.1"/>
    <property type="molecule type" value="Genomic_DNA"/>
</dbReference>
<dbReference type="EMBL" id="CAFBOK010000010">
    <property type="protein sequence ID" value="CAB4971876.1"/>
    <property type="molecule type" value="Genomic_DNA"/>
</dbReference>